<organism evidence="2 3">
    <name type="scientific">Ectocarpus siliculosus</name>
    <name type="common">Brown alga</name>
    <name type="synonym">Conferva siliculosa</name>
    <dbReference type="NCBI Taxonomy" id="2880"/>
    <lineage>
        <taxon>Eukaryota</taxon>
        <taxon>Sar</taxon>
        <taxon>Stramenopiles</taxon>
        <taxon>Ochrophyta</taxon>
        <taxon>PX clade</taxon>
        <taxon>Phaeophyceae</taxon>
        <taxon>Ectocarpales</taxon>
        <taxon>Ectocarpaceae</taxon>
        <taxon>Ectocarpus</taxon>
    </lineage>
</organism>
<dbReference type="EMBL" id="FN649760">
    <property type="protein sequence ID" value="CBJ49290.1"/>
    <property type="molecule type" value="Genomic_DNA"/>
</dbReference>
<name>D7G3N7_ECTSI</name>
<evidence type="ECO:0000313" key="2">
    <source>
        <dbReference type="EMBL" id="CBJ49290.1"/>
    </source>
</evidence>
<dbReference type="AlphaFoldDB" id="D7G3N7"/>
<evidence type="ECO:0000313" key="3">
    <source>
        <dbReference type="Proteomes" id="UP000002630"/>
    </source>
</evidence>
<reference evidence="2 3" key="1">
    <citation type="journal article" date="2010" name="Nature">
        <title>The Ectocarpus genome and the independent evolution of multicellularity in brown algae.</title>
        <authorList>
            <person name="Cock J.M."/>
            <person name="Sterck L."/>
            <person name="Rouze P."/>
            <person name="Scornet D."/>
            <person name="Allen A.E."/>
            <person name="Amoutzias G."/>
            <person name="Anthouard V."/>
            <person name="Artiguenave F."/>
            <person name="Aury J.M."/>
            <person name="Badger J.H."/>
            <person name="Beszteri B."/>
            <person name="Billiau K."/>
            <person name="Bonnet E."/>
            <person name="Bothwell J.H."/>
            <person name="Bowler C."/>
            <person name="Boyen C."/>
            <person name="Brownlee C."/>
            <person name="Carrano C.J."/>
            <person name="Charrier B."/>
            <person name="Cho G.Y."/>
            <person name="Coelho S.M."/>
            <person name="Collen J."/>
            <person name="Corre E."/>
            <person name="Da Silva C."/>
            <person name="Delage L."/>
            <person name="Delaroque N."/>
            <person name="Dittami S.M."/>
            <person name="Doulbeau S."/>
            <person name="Elias M."/>
            <person name="Farnham G."/>
            <person name="Gachon C.M."/>
            <person name="Gschloessl B."/>
            <person name="Heesch S."/>
            <person name="Jabbari K."/>
            <person name="Jubin C."/>
            <person name="Kawai H."/>
            <person name="Kimura K."/>
            <person name="Kloareg B."/>
            <person name="Kupper F.C."/>
            <person name="Lang D."/>
            <person name="Le Bail A."/>
            <person name="Leblanc C."/>
            <person name="Lerouge P."/>
            <person name="Lohr M."/>
            <person name="Lopez P.J."/>
            <person name="Martens C."/>
            <person name="Maumus F."/>
            <person name="Michel G."/>
            <person name="Miranda-Saavedra D."/>
            <person name="Morales J."/>
            <person name="Moreau H."/>
            <person name="Motomura T."/>
            <person name="Nagasato C."/>
            <person name="Napoli C.A."/>
            <person name="Nelson D.R."/>
            <person name="Nyvall-Collen P."/>
            <person name="Peters A.F."/>
            <person name="Pommier C."/>
            <person name="Potin P."/>
            <person name="Poulain J."/>
            <person name="Quesneville H."/>
            <person name="Read B."/>
            <person name="Rensing S.A."/>
            <person name="Ritter A."/>
            <person name="Rousvoal S."/>
            <person name="Samanta M."/>
            <person name="Samson G."/>
            <person name="Schroeder D.C."/>
            <person name="Segurens B."/>
            <person name="Strittmatter M."/>
            <person name="Tonon T."/>
            <person name="Tregear J.W."/>
            <person name="Valentin K."/>
            <person name="von Dassow P."/>
            <person name="Yamagishi T."/>
            <person name="Van de Peer Y."/>
            <person name="Wincker P."/>
        </authorList>
    </citation>
    <scope>NUCLEOTIDE SEQUENCE [LARGE SCALE GENOMIC DNA]</scope>
    <source>
        <strain evidence="3">Ec32 / CCAP1310/4</strain>
    </source>
</reference>
<dbReference type="InParanoid" id="D7G3N7"/>
<accession>D7G3N7</accession>
<sequence>MSSTMRSPEISRSPARVAGAGAGGRNLQSIGRQRSLVEDHPDNERIPARTVCAAFSLLVLGLLSFRGRIAAFSSSRRFDDGPGTTSMTCAGAEIMFDWFSFFQLLVYGRVSAKARWRQGGGGGDVPHLGEGGGEVAAMHCSPQVCGTVYAQTRYKQFDRACLGNGWGAGGEGCPESARVFDAAAPSL</sequence>
<feature type="region of interest" description="Disordered" evidence="1">
    <location>
        <begin position="1"/>
        <end position="32"/>
    </location>
</feature>
<protein>
    <submittedName>
        <fullName evidence="2">Uncharacterized protein</fullName>
    </submittedName>
</protein>
<proteinExistence type="predicted"/>
<gene>
    <name evidence="2" type="ORF">Esi_0515_0005</name>
</gene>
<dbReference type="Proteomes" id="UP000002630">
    <property type="component" value="Unassembled WGS sequence"/>
</dbReference>
<keyword evidence="3" id="KW-1185">Reference proteome</keyword>
<evidence type="ECO:0000256" key="1">
    <source>
        <dbReference type="SAM" id="MobiDB-lite"/>
    </source>
</evidence>